<keyword evidence="1" id="KW-0812">Transmembrane</keyword>
<sequence>MVDHKLERTLSPAYPKMKIISDTLINSIAVIILTGLFWLYYYFTWPTWTFWILIALLVFTVVGTFWSFVEPKLLYRNWSYQWNEEYLQLSYGVLKKEWVTVPMTKIQSVSTVQGPLMKRYNTRSVKVETMGSSYTIPGLEEGIALSLREVIAEYAKLKEVDE</sequence>
<reference evidence="4" key="1">
    <citation type="submission" date="2017-01" db="EMBL/GenBank/DDBJ databases">
        <authorList>
            <person name="Varghese N."/>
            <person name="Submissions S."/>
        </authorList>
    </citation>
    <scope>NUCLEOTIDE SEQUENCE [LARGE SCALE GENOMIC DNA]</scope>
    <source>
        <strain evidence="4">DSM 23127</strain>
    </source>
</reference>
<dbReference type="InterPro" id="IPR005182">
    <property type="entry name" value="YdbS-like_PH"/>
</dbReference>
<keyword evidence="4" id="KW-1185">Reference proteome</keyword>
<name>A0A1N7KDE6_9BACI</name>
<dbReference type="EMBL" id="FTOC01000010">
    <property type="protein sequence ID" value="SIS59625.1"/>
    <property type="molecule type" value="Genomic_DNA"/>
</dbReference>
<dbReference type="Proteomes" id="UP000187608">
    <property type="component" value="Unassembled WGS sequence"/>
</dbReference>
<keyword evidence="1" id="KW-1133">Transmembrane helix</keyword>
<evidence type="ECO:0000259" key="2">
    <source>
        <dbReference type="Pfam" id="PF03703"/>
    </source>
</evidence>
<dbReference type="PANTHER" id="PTHR34473">
    <property type="entry name" value="UPF0699 TRANSMEMBRANE PROTEIN YDBS"/>
    <property type="match status" value="1"/>
</dbReference>
<feature type="transmembrane region" description="Helical" evidence="1">
    <location>
        <begin position="24"/>
        <end position="43"/>
    </location>
</feature>
<protein>
    <recommendedName>
        <fullName evidence="2">YdbS-like PH domain-containing protein</fullName>
    </recommendedName>
</protein>
<dbReference type="RefSeq" id="WP_076560247.1">
    <property type="nucleotide sequence ID" value="NZ_FTOC01000010.1"/>
</dbReference>
<keyword evidence="1" id="KW-0472">Membrane</keyword>
<proteinExistence type="predicted"/>
<feature type="transmembrane region" description="Helical" evidence="1">
    <location>
        <begin position="49"/>
        <end position="69"/>
    </location>
</feature>
<dbReference type="PANTHER" id="PTHR34473:SF2">
    <property type="entry name" value="UPF0699 TRANSMEMBRANE PROTEIN YDBT"/>
    <property type="match status" value="1"/>
</dbReference>
<organism evidence="3 4">
    <name type="scientific">Salimicrobium flavidum</name>
    <dbReference type="NCBI Taxonomy" id="570947"/>
    <lineage>
        <taxon>Bacteria</taxon>
        <taxon>Bacillati</taxon>
        <taxon>Bacillota</taxon>
        <taxon>Bacilli</taxon>
        <taxon>Bacillales</taxon>
        <taxon>Bacillaceae</taxon>
        <taxon>Salimicrobium</taxon>
    </lineage>
</organism>
<accession>A0A1N7KDE6</accession>
<evidence type="ECO:0000313" key="3">
    <source>
        <dbReference type="EMBL" id="SIS59625.1"/>
    </source>
</evidence>
<feature type="domain" description="YdbS-like PH" evidence="2">
    <location>
        <begin position="75"/>
        <end position="149"/>
    </location>
</feature>
<evidence type="ECO:0000256" key="1">
    <source>
        <dbReference type="SAM" id="Phobius"/>
    </source>
</evidence>
<dbReference type="OrthoDB" id="2437193at2"/>
<dbReference type="STRING" id="570947.SAMN05421687_11071"/>
<evidence type="ECO:0000313" key="4">
    <source>
        <dbReference type="Proteomes" id="UP000187608"/>
    </source>
</evidence>
<gene>
    <name evidence="3" type="ORF">SAMN05421687_11071</name>
</gene>
<dbReference type="Pfam" id="PF03703">
    <property type="entry name" value="bPH_2"/>
    <property type="match status" value="1"/>
</dbReference>
<dbReference type="AlphaFoldDB" id="A0A1N7KDE6"/>